<dbReference type="RefSeq" id="WP_048099323.1">
    <property type="nucleotide sequence ID" value="NZ_JFZT01000039.1"/>
</dbReference>
<evidence type="ECO:0000313" key="21">
    <source>
        <dbReference type="EMBL" id="EZQ06786.1"/>
    </source>
</evidence>
<feature type="coiled-coil region" evidence="16">
    <location>
        <begin position="228"/>
        <end position="255"/>
    </location>
</feature>
<dbReference type="InterPro" id="IPR005736">
    <property type="entry name" value="Reverse_gyrase"/>
</dbReference>
<dbReference type="HAMAP" id="MF_01125">
    <property type="entry name" value="Reverse_gyrase"/>
    <property type="match status" value="1"/>
</dbReference>
<keyword evidence="14" id="KW-0378">Hydrolase</keyword>
<dbReference type="PROSITE" id="PS52037">
    <property type="entry name" value="ZF_RG_C"/>
    <property type="match status" value="1"/>
</dbReference>
<evidence type="ECO:0000256" key="12">
    <source>
        <dbReference type="ARBA" id="ARBA00043976"/>
    </source>
</evidence>
<dbReference type="SMART" id="SM00487">
    <property type="entry name" value="DEXDc"/>
    <property type="match status" value="1"/>
</dbReference>
<feature type="domain" description="RG N-terminal-type" evidence="19">
    <location>
        <begin position="1"/>
        <end position="38"/>
    </location>
</feature>
<dbReference type="Gene3D" id="3.40.50.140">
    <property type="match status" value="1"/>
</dbReference>
<keyword evidence="9 14" id="KW-0799">Topoisomerase</keyword>
<dbReference type="CDD" id="cd18798">
    <property type="entry name" value="SF2_C_reverse_gyrase"/>
    <property type="match status" value="1"/>
</dbReference>
<dbReference type="GO" id="GO:0005524">
    <property type="term" value="F:ATP binding"/>
    <property type="evidence" value="ECO:0007669"/>
    <property type="project" value="UniProtKB-UniRule"/>
</dbReference>
<dbReference type="SMART" id="SM00382">
    <property type="entry name" value="AAA"/>
    <property type="match status" value="1"/>
</dbReference>
<evidence type="ECO:0000256" key="9">
    <source>
        <dbReference type="ARBA" id="ARBA00023029"/>
    </source>
</evidence>
<comment type="similarity">
    <text evidence="12 14">In the N-terminal section; belongs to the DEAD box helicase family. DDVD subfamily.</text>
</comment>
<evidence type="ECO:0000313" key="22">
    <source>
        <dbReference type="Proteomes" id="UP000024332"/>
    </source>
</evidence>
<keyword evidence="10 14" id="KW-0238">DNA-binding</keyword>
<dbReference type="Proteomes" id="UP000024332">
    <property type="component" value="Unassembled WGS sequence"/>
</dbReference>
<evidence type="ECO:0000256" key="4">
    <source>
        <dbReference type="ARBA" id="ARBA00022723"/>
    </source>
</evidence>
<comment type="domain">
    <text evidence="14">Introduction of positive supercoils requires the cooperation of both domains. The helicase-like domain probably does not directly unwind DNA, but more likely acts by driving ATP-dependent conformational changes within the whole enzyme. A beta hairpin in the 'latch' region of the N-terminal domain plays a regulatory role in the enzyme, repressing topoisomerase activity in the absence of ATP and preventing the enzyme from acting as an ATP-independent relaxing enzyme; it also helps to coordinate nucleotide hydrolysis by the ATPase domain with the supercoiling activity of the topoisomerase domain.</text>
</comment>
<feature type="domain" description="Toprim" evidence="17">
    <location>
        <begin position="573"/>
        <end position="735"/>
    </location>
</feature>
<feature type="domain" description="Helicase ATP-binding" evidence="18">
    <location>
        <begin position="97"/>
        <end position="269"/>
    </location>
</feature>
<dbReference type="InterPro" id="IPR013826">
    <property type="entry name" value="Topo_IA_cen_sub3"/>
</dbReference>
<dbReference type="EMBL" id="JFZT01000039">
    <property type="protein sequence ID" value="EZQ06786.1"/>
    <property type="molecule type" value="Genomic_DNA"/>
</dbReference>
<organism evidence="21 22">
    <name type="scientific">Candidatus Acidianus copahuensis</name>
    <dbReference type="NCBI Taxonomy" id="1160895"/>
    <lineage>
        <taxon>Archaea</taxon>
        <taxon>Thermoproteota</taxon>
        <taxon>Thermoprotei</taxon>
        <taxon>Sulfolobales</taxon>
        <taxon>Sulfolobaceae</taxon>
        <taxon>Acidianus</taxon>
    </lineage>
</organism>
<comment type="similarity">
    <text evidence="14">In the C-terminal section; belongs to the type IA topoisomerase family.</text>
</comment>
<dbReference type="InterPro" id="IPR003601">
    <property type="entry name" value="Topo_IA_2"/>
</dbReference>
<dbReference type="Gene3D" id="1.10.290.10">
    <property type="entry name" value="Topoisomerase I, domain 4"/>
    <property type="match status" value="1"/>
</dbReference>
<dbReference type="Gene3D" id="1.10.460.10">
    <property type="entry name" value="Topoisomerase I, domain 2"/>
    <property type="match status" value="1"/>
</dbReference>
<evidence type="ECO:0000256" key="15">
    <source>
        <dbReference type="RuleBase" id="RU004026"/>
    </source>
</evidence>
<dbReference type="SMART" id="SM00436">
    <property type="entry name" value="TOP1Bc"/>
    <property type="match status" value="1"/>
</dbReference>
<keyword evidence="4 14" id="KW-0479">Metal-binding</keyword>
<keyword evidence="3 14" id="KW-0963">Cytoplasm</keyword>
<dbReference type="GO" id="GO:0006260">
    <property type="term" value="P:DNA replication"/>
    <property type="evidence" value="ECO:0007669"/>
    <property type="project" value="UniProtKB-UniRule"/>
</dbReference>
<evidence type="ECO:0000256" key="11">
    <source>
        <dbReference type="ARBA" id="ARBA00023235"/>
    </source>
</evidence>
<comment type="subunit">
    <text evidence="2 14">Monomer.</text>
</comment>
<sequence length="1147" mass="129050">MVTSVYQKFCPNCGGSIEDFRALQGLPCTSCLPGDSTGFSNLTQAEKIKSVYHLLVKGNKLKAYWNLYYSLELSEEVIRHFSGVVGHEPWSLQKLWLRRLAEGNSFSMSAPTGMGKTTTIIAYSTYLKEGVLYIVPTKPLLQQICKKIGGIVERVNCGNVGDGISLVTVNYINRNFEQIKEYRPKLIAVDDADALVKSGKTVDRLVTIMGIPDGVYEDAMRLVRLRRLLVFEEKREEVEKKIAELERRISSFNSTVAQLVVASATLRPRGIKQKALKYITGFDMGTVQIYARNIIDSYRHSLDLGIIDELGAGGLILVSRDYGKEKIKEVKAELESKGYKVSLATSGKKFLEDFSSGKVDFLIGSASYYGVAVRGIDEPKRLKYVVFYGVPKSKIRAGDAILNPFTLLRVSRLLGVNIDEEKILSLNPAEAQVIKIALLKSQRLSGKLGEVQDYITERVKEIREKFKSLPDQIIGETFALKRIGKEVYLEFPDAITYLQGSGRSSRLVNGGLTLGLSITLIDDDVLYGMLTKKLKYLVYGFSPSKLEDVDLSSVKKEIVRSREEENKQLNITTGLLIVESPTKAKTISKMFGNPARRVIGGVPVYETVAIDGSNVYILDIVATRGHLTDLTTEDLGYYGVNMKDEDFYPYYSPLYRCINCRRVISQEVDKCPYCGSALITTTLSNVNAIRKIASEVENVYIATDPDVEGEKIAYDVAVSVSPYNSNVHRVKYHEVTRNGIINALRDIGSLDLNLVNGQIVRRIEDRWIGFELSKILKLKFSSRNYGAGRVQTPVLGWISSRTKEYKNNMCYVAYIKLGNYVHRVFLDKREKIEEVNVEKLGERTEVLLPLPPFTTDSLLIEAYNKFRLPAERVMRIAQELFESGFITYHRTDSTHVSSRGIEVAKEYLEKKGLGKLVPRSWGNEGTHEAIRPTNPIDVDELKKEIEENPEIYFVKFSWSHFAIYDLIFRRFIASQMEGSIGKYVKYRISVLDQKSELELLMEVAGGYSAVNPPRTYTLPQGKIKPEYTISRGSRIKLMSYAEVIREMKEKNIGRPSTYAKTIQSLKGHGYIVESKRRSILVSTKKGIQVHEFLSSNFGPLISEETTSDLMSKMDMVASGSINPNLVLNSILTQMKGLVNPLKSEQEI</sequence>
<feature type="binding site" evidence="14">
    <location>
        <position position="93"/>
    </location>
    <ligand>
        <name>ATP</name>
        <dbReference type="ChEBI" id="CHEBI:30616"/>
    </ligand>
</feature>
<reference evidence="21 22" key="1">
    <citation type="submission" date="2014-03" db="EMBL/GenBank/DDBJ databases">
        <title>Draft genome sequence of the novel thermoacidophilic archaea Acidianus copahuensis ALE1 strain, isolated from Copahue volcanic area in Neuquen Argentina.</title>
        <authorList>
            <person name="Urbieta M.S."/>
            <person name="Rascovan N."/>
            <person name="Castro C."/>
            <person name="Revale S."/>
            <person name="Giaveno M.A."/>
            <person name="Vazquez M.P."/>
            <person name="Donati E.R."/>
        </authorList>
    </citation>
    <scope>NUCLEOTIDE SEQUENCE [LARGE SCALE GENOMIC DNA]</scope>
    <source>
        <strain evidence="21 22">ALE1</strain>
    </source>
</reference>
<dbReference type="InterPro" id="IPR006171">
    <property type="entry name" value="TOPRIM_dom"/>
</dbReference>
<comment type="miscellaneous">
    <text evidence="14">This enzyme is the only unique feature of hyperthermophilic bacteria/archaea known and seems to be essential for adaptation to life at high temperatures. It may play a role in stabilization of DNA at high temperatures.</text>
</comment>
<dbReference type="PANTHER" id="PTHR43505:SF1">
    <property type="entry name" value="REVERSE GYRASE"/>
    <property type="match status" value="1"/>
</dbReference>
<evidence type="ECO:0000256" key="8">
    <source>
        <dbReference type="ARBA" id="ARBA00022840"/>
    </source>
</evidence>
<comment type="subcellular location">
    <subcellularLocation>
        <location evidence="1 14">Cytoplasm</location>
    </subcellularLocation>
</comment>
<dbReference type="Pfam" id="PF01131">
    <property type="entry name" value="Topoisom_bac"/>
    <property type="match status" value="1"/>
</dbReference>
<feature type="region of interest" description="Topoisomerase I" evidence="14">
    <location>
        <begin position="569"/>
        <end position="1147"/>
    </location>
</feature>
<feature type="domain" description="Topo IA-type catalytic" evidence="20">
    <location>
        <begin position="751"/>
        <end position="1138"/>
    </location>
</feature>
<dbReference type="InterPro" id="IPR003593">
    <property type="entry name" value="AAA+_ATPase"/>
</dbReference>
<evidence type="ECO:0000259" key="19">
    <source>
        <dbReference type="PROSITE" id="PS52036"/>
    </source>
</evidence>
<dbReference type="AlphaFoldDB" id="A0A031LP53"/>
<dbReference type="GO" id="GO:0005737">
    <property type="term" value="C:cytoplasm"/>
    <property type="evidence" value="ECO:0007669"/>
    <property type="project" value="UniProtKB-SubCell"/>
</dbReference>
<gene>
    <name evidence="14" type="primary">rgy</name>
    <name evidence="21" type="ORF">CM19_05265</name>
</gene>
<evidence type="ECO:0000256" key="10">
    <source>
        <dbReference type="ARBA" id="ARBA00023125"/>
    </source>
</evidence>
<dbReference type="STRING" id="1160895.CM19_05265"/>
<evidence type="ECO:0000256" key="6">
    <source>
        <dbReference type="ARBA" id="ARBA00022771"/>
    </source>
</evidence>
<dbReference type="PROSITE" id="PS51192">
    <property type="entry name" value="HELICASE_ATP_BIND_1"/>
    <property type="match status" value="1"/>
</dbReference>
<name>A0A031LP53_9CREN</name>
<dbReference type="SMART" id="SM00493">
    <property type="entry name" value="TOPRIM"/>
    <property type="match status" value="1"/>
</dbReference>
<dbReference type="GO" id="GO:0160097">
    <property type="term" value="F:reverse gyrase activity"/>
    <property type="evidence" value="ECO:0007669"/>
    <property type="project" value="UniProtKB-UniRule"/>
</dbReference>
<comment type="cofactor">
    <cofactor evidence="14">
        <name>Zn(2+)</name>
        <dbReference type="ChEBI" id="CHEBI:29105"/>
    </cofactor>
    <text evidence="14">Binds 1 or 2 zinc ions per subunit.</text>
</comment>
<protein>
    <recommendedName>
        <fullName evidence="14 15">Reverse gyrase</fullName>
        <ecNumber evidence="14">5.6.2.-</ecNumber>
    </recommendedName>
</protein>
<dbReference type="InterPro" id="IPR014001">
    <property type="entry name" value="Helicase_ATP-bd"/>
</dbReference>
<dbReference type="SUPFAM" id="SSF52540">
    <property type="entry name" value="P-loop containing nucleoside triphosphate hydrolases"/>
    <property type="match status" value="2"/>
</dbReference>
<evidence type="ECO:0000259" key="20">
    <source>
        <dbReference type="PROSITE" id="PS52039"/>
    </source>
</evidence>
<dbReference type="GO" id="GO:0008094">
    <property type="term" value="F:ATP-dependent activity, acting on DNA"/>
    <property type="evidence" value="ECO:0007669"/>
    <property type="project" value="UniProtKB-UniRule"/>
</dbReference>
<evidence type="ECO:0000256" key="7">
    <source>
        <dbReference type="ARBA" id="ARBA00022833"/>
    </source>
</evidence>
<dbReference type="PANTHER" id="PTHR43505">
    <property type="entry name" value="REVERSE GYRASE"/>
    <property type="match status" value="1"/>
</dbReference>
<dbReference type="CDD" id="cd00186">
    <property type="entry name" value="TOP1Ac"/>
    <property type="match status" value="1"/>
</dbReference>
<comment type="function">
    <text evidence="15">Modifies the topological state of DNA by introducing positive supercoils in an ATP-dependent process, increasing the linking number in steps of +1. Binds to single-stranded DNA, transiently cleaves and then rejoins the ends, introducing a positive supercoil in the process. The scissile phosphodiester is attacked by the catalytic tyrosine of the enzyme, resulting in the formation of a DNA-(5'-phosphotyrosyl)-enzyme intermediate. Involved in rewinding DNA strands in regions of the chromosome that have opened up to allow replication, transcription, DNA repair and/or for DNA protection.</text>
</comment>
<dbReference type="Gene3D" id="2.60.510.20">
    <property type="match status" value="1"/>
</dbReference>
<keyword evidence="6 14" id="KW-0863">Zinc-finger</keyword>
<evidence type="ECO:0000256" key="1">
    <source>
        <dbReference type="ARBA" id="ARBA00004496"/>
    </source>
</evidence>
<dbReference type="SMART" id="SM00437">
    <property type="entry name" value="TOP1Ac"/>
    <property type="match status" value="1"/>
</dbReference>
<dbReference type="NCBIfam" id="TIGR01054">
    <property type="entry name" value="rgy"/>
    <property type="match status" value="1"/>
</dbReference>
<keyword evidence="8 14" id="KW-0067">ATP-binding</keyword>
<dbReference type="Pfam" id="PF01751">
    <property type="entry name" value="Toprim"/>
    <property type="match status" value="1"/>
</dbReference>
<evidence type="ECO:0000256" key="14">
    <source>
        <dbReference type="HAMAP-Rule" id="MF_01125"/>
    </source>
</evidence>
<keyword evidence="5 14" id="KW-0547">Nucleotide-binding</keyword>
<evidence type="ECO:0000256" key="2">
    <source>
        <dbReference type="ARBA" id="ARBA00011245"/>
    </source>
</evidence>
<dbReference type="Gene3D" id="3.40.50.300">
    <property type="entry name" value="P-loop containing nucleotide triphosphate hydrolases"/>
    <property type="match status" value="3"/>
</dbReference>
<accession>A0A031LP53</accession>
<dbReference type="PRINTS" id="PR00417">
    <property type="entry name" value="PRTPISMRASEI"/>
</dbReference>
<comment type="function">
    <text evidence="14">Modifies the topological state of DNA by introducing positive supercoils in an ATP-dependent process, increasing the linking number in steps of +1. Binds to single-stranded DNA, transiently cleaves and then rejoins the ends, introducing a positive supercoil in the process. The scissile phosphodiester is attacked by the catalytic tyrosine of the enzyme, resulting in the formation of a DNA-(5'-phosphotyrosyl)-enzyme intermediate. Probably involved in rewinding DNA strands in regions of the chromosome that have opened up to allow replication, transcription, DNA repair and/or for DNA protection.</text>
</comment>
<dbReference type="InterPro" id="IPR013497">
    <property type="entry name" value="Topo_IA_cen"/>
</dbReference>
<keyword evidence="22" id="KW-1185">Reference proteome</keyword>
<dbReference type="PROSITE" id="PS52036">
    <property type="entry name" value="ZF_RG_N"/>
    <property type="match status" value="1"/>
</dbReference>
<dbReference type="GO" id="GO:0006265">
    <property type="term" value="P:DNA topological change"/>
    <property type="evidence" value="ECO:0007669"/>
    <property type="project" value="UniProtKB-UniRule"/>
</dbReference>
<evidence type="ECO:0000256" key="3">
    <source>
        <dbReference type="ARBA" id="ARBA00022490"/>
    </source>
</evidence>
<dbReference type="GO" id="GO:0016887">
    <property type="term" value="F:ATP hydrolysis activity"/>
    <property type="evidence" value="ECO:0007669"/>
    <property type="project" value="RHEA"/>
</dbReference>
<evidence type="ECO:0000256" key="13">
    <source>
        <dbReference type="ARBA" id="ARBA00049360"/>
    </source>
</evidence>
<dbReference type="OrthoDB" id="30963at2157"/>
<evidence type="ECO:0000259" key="18">
    <source>
        <dbReference type="PROSITE" id="PS51192"/>
    </source>
</evidence>
<keyword evidence="16" id="KW-0175">Coiled coil</keyword>
<proteinExistence type="inferred from homology"/>
<dbReference type="EC" id="5.6.2.-" evidence="14"/>
<dbReference type="InterPro" id="IPR011545">
    <property type="entry name" value="DEAD/DEAH_box_helicase_dom"/>
</dbReference>
<dbReference type="PROSITE" id="PS52039">
    <property type="entry name" value="TOPO_IA_2"/>
    <property type="match status" value="1"/>
</dbReference>
<feature type="active site" description="O-(5'-phospho-DNA)-tyrosine intermediate" evidence="14">
    <location>
        <position position="888"/>
    </location>
</feature>
<dbReference type="Pfam" id="PF00270">
    <property type="entry name" value="DEAD"/>
    <property type="match status" value="1"/>
</dbReference>
<dbReference type="GO" id="GO:0008270">
    <property type="term" value="F:zinc ion binding"/>
    <property type="evidence" value="ECO:0007669"/>
    <property type="project" value="UniProtKB-UniRule"/>
</dbReference>
<dbReference type="InterPro" id="IPR013824">
    <property type="entry name" value="Topo_IA_cen_sub1"/>
</dbReference>
<dbReference type="Pfam" id="PF17915">
    <property type="entry name" value="zf_Rg"/>
    <property type="match status" value="1"/>
</dbReference>
<evidence type="ECO:0000256" key="16">
    <source>
        <dbReference type="SAM" id="Coils"/>
    </source>
</evidence>
<comment type="caution">
    <text evidence="21">The sequence shown here is derived from an EMBL/GenBank/DDBJ whole genome shotgun (WGS) entry which is preliminary data.</text>
</comment>
<dbReference type="SUPFAM" id="SSF56712">
    <property type="entry name" value="Prokaryotic type I DNA topoisomerase"/>
    <property type="match status" value="1"/>
</dbReference>
<dbReference type="GO" id="GO:0003677">
    <property type="term" value="F:DNA binding"/>
    <property type="evidence" value="ECO:0007669"/>
    <property type="project" value="UniProtKB-UniRule"/>
</dbReference>
<evidence type="ECO:0000256" key="5">
    <source>
        <dbReference type="ARBA" id="ARBA00022741"/>
    </source>
</evidence>
<dbReference type="PROSITE" id="PS50880">
    <property type="entry name" value="TOPRIM"/>
    <property type="match status" value="1"/>
</dbReference>
<dbReference type="InterPro" id="IPR040569">
    <property type="entry name" value="Znf_Rg"/>
</dbReference>
<dbReference type="InterPro" id="IPR003602">
    <property type="entry name" value="Topo_IA_DNA-bd_dom"/>
</dbReference>
<keyword evidence="11 14" id="KW-0413">Isomerase</keyword>
<dbReference type="InterPro" id="IPR023405">
    <property type="entry name" value="Topo_IA_core_domain"/>
</dbReference>
<keyword evidence="7 14" id="KW-0862">Zinc</keyword>
<dbReference type="InterPro" id="IPR027417">
    <property type="entry name" value="P-loop_NTPase"/>
</dbReference>
<comment type="catalytic activity">
    <reaction evidence="13 14 15">
        <text>ATP + H2O = ADP + phosphate + H(+)</text>
        <dbReference type="Rhea" id="RHEA:13065"/>
        <dbReference type="ChEBI" id="CHEBI:15377"/>
        <dbReference type="ChEBI" id="CHEBI:15378"/>
        <dbReference type="ChEBI" id="CHEBI:30616"/>
        <dbReference type="ChEBI" id="CHEBI:43474"/>
        <dbReference type="ChEBI" id="CHEBI:456216"/>
    </reaction>
</comment>
<evidence type="ECO:0000259" key="17">
    <source>
        <dbReference type="PROSITE" id="PS50880"/>
    </source>
</evidence>